<name>A0A0M0K7S5_9EUKA</name>
<keyword evidence="5" id="KW-1185">Reference proteome</keyword>
<evidence type="ECO:0000313" key="4">
    <source>
        <dbReference type="EMBL" id="KOO34642.1"/>
    </source>
</evidence>
<feature type="region of interest" description="Disordered" evidence="3">
    <location>
        <begin position="534"/>
        <end position="566"/>
    </location>
</feature>
<keyword evidence="2" id="KW-0131">Cell cycle</keyword>
<dbReference type="Proteomes" id="UP000037460">
    <property type="component" value="Unassembled WGS sequence"/>
</dbReference>
<feature type="compositionally biased region" description="Acidic residues" evidence="3">
    <location>
        <begin position="552"/>
        <end position="562"/>
    </location>
</feature>
<feature type="region of interest" description="Disordered" evidence="3">
    <location>
        <begin position="495"/>
        <end position="517"/>
    </location>
</feature>
<dbReference type="AlphaFoldDB" id="A0A0M0K7S5"/>
<feature type="compositionally biased region" description="Low complexity" evidence="3">
    <location>
        <begin position="673"/>
        <end position="696"/>
    </location>
</feature>
<sequence length="702" mass="73695">MFFSLHFTSSSIDTIMERPSGFTLEELLEEDELLQECKAQNAKLTEYLSTPAILYKLAAYVTEMPDASDSDVRKYKYPFVATEVLSCDMPALRDAVTGEPAVLKQLFSLLATPPPLPPVLAGYACKVLKSLQKQTLKAVLQAEGMPDQRTLVQQLLTHIGSDAILALLIALCIGEPPVSEPGAPAQSAMPRSELDAQSWLPHTALVPAALDALAHDDPEVVTNASSLLCALLAASSEPPECLESSPSGRARCAQLVRVCLGVDDAPNLPALDVVLHLLSRQRESPLAPVAEALLDQIEADIDRFFAAIAAPSPLPARFSRFFANDAPAYRPRGAQRCKLLLLLEECLKTRTALVMPLVELGLFPIVLDLLLLPHSCNALHMRAAAILEWAISFSSSSAELVTAVRRALVADAQIATRLTVLVADYAPPPKGEGAVGKAKGKTLPCCHAFVMHISACLLSASQRESEMRELLEAECLHWAQFIAPGGALTSWEQLQSRPLGGNTPARGSEDSDDDDEIDASTIKSVLAAQAAAAASRGDSDLDSDLDSGGVGDDQDDEELDDESGAHSSSYIQHFAQYLSSRNFVNQTGDDQLMTGDQLPPPSSEAWSAEFDSSSFDLELSGDSSGNSGGSSGSSGSSGIAPAASASGDAASAASTSGDSGAFAADFSGGFAADFSSSSSESQFGGFADFDTGGAAASPAASD</sequence>
<organism evidence="4 5">
    <name type="scientific">Chrysochromulina tobinii</name>
    <dbReference type="NCBI Taxonomy" id="1460289"/>
    <lineage>
        <taxon>Eukaryota</taxon>
        <taxon>Haptista</taxon>
        <taxon>Haptophyta</taxon>
        <taxon>Prymnesiophyceae</taxon>
        <taxon>Prymnesiales</taxon>
        <taxon>Chrysochromulinaceae</taxon>
        <taxon>Chrysochromulina</taxon>
    </lineage>
</organism>
<evidence type="ECO:0000313" key="5">
    <source>
        <dbReference type="Proteomes" id="UP000037460"/>
    </source>
</evidence>
<evidence type="ECO:0000256" key="1">
    <source>
        <dbReference type="ARBA" id="ARBA00006180"/>
    </source>
</evidence>
<reference evidence="5" key="1">
    <citation type="journal article" date="2015" name="PLoS Genet.">
        <title>Genome Sequence and Transcriptome Analyses of Chrysochromulina tobin: Metabolic Tools for Enhanced Algal Fitness in the Prominent Order Prymnesiales (Haptophyceae).</title>
        <authorList>
            <person name="Hovde B.T."/>
            <person name="Deodato C.R."/>
            <person name="Hunsperger H.M."/>
            <person name="Ryken S.A."/>
            <person name="Yost W."/>
            <person name="Jha R.K."/>
            <person name="Patterson J."/>
            <person name="Monnat R.J. Jr."/>
            <person name="Barlow S.B."/>
            <person name="Starkenburg S.R."/>
            <person name="Cattolico R.A."/>
        </authorList>
    </citation>
    <scope>NUCLEOTIDE SEQUENCE</scope>
    <source>
        <strain evidence="5">CCMP291</strain>
    </source>
</reference>
<accession>A0A0M0K7S5</accession>
<dbReference type="EMBL" id="JWZX01001146">
    <property type="protein sequence ID" value="KOO34642.1"/>
    <property type="molecule type" value="Genomic_DNA"/>
</dbReference>
<dbReference type="GO" id="GO:0019888">
    <property type="term" value="F:protein phosphatase regulator activity"/>
    <property type="evidence" value="ECO:0007669"/>
    <property type="project" value="TreeGrafter"/>
</dbReference>
<feature type="region of interest" description="Disordered" evidence="3">
    <location>
        <begin position="673"/>
        <end position="702"/>
    </location>
</feature>
<comment type="caution">
    <text evidence="4">The sequence shown here is derived from an EMBL/GenBank/DDBJ whole genome shotgun (WGS) entry which is preliminary data.</text>
</comment>
<dbReference type="PANTHER" id="PTHR12634:SF8">
    <property type="entry name" value="FIERY MOUNTAIN, ISOFORM D"/>
    <property type="match status" value="1"/>
</dbReference>
<feature type="region of interest" description="Disordered" evidence="3">
    <location>
        <begin position="586"/>
        <end position="657"/>
    </location>
</feature>
<dbReference type="InterPro" id="IPR007587">
    <property type="entry name" value="SAPS"/>
</dbReference>
<comment type="similarity">
    <text evidence="1">Belongs to the SAPS family.</text>
</comment>
<dbReference type="GO" id="GO:0019903">
    <property type="term" value="F:protein phosphatase binding"/>
    <property type="evidence" value="ECO:0007669"/>
    <property type="project" value="InterPro"/>
</dbReference>
<proteinExistence type="inferred from homology"/>
<feature type="compositionally biased region" description="Low complexity" evidence="3">
    <location>
        <begin position="633"/>
        <end position="657"/>
    </location>
</feature>
<protein>
    <submittedName>
        <fullName evidence="4">Serine threonine-protein phosphatase 6 regulatory subunit 1</fullName>
    </submittedName>
</protein>
<gene>
    <name evidence="4" type="ORF">Ctob_012610</name>
</gene>
<evidence type="ECO:0000256" key="3">
    <source>
        <dbReference type="SAM" id="MobiDB-lite"/>
    </source>
</evidence>
<dbReference type="PANTHER" id="PTHR12634">
    <property type="entry name" value="SIT4 YEAST -ASSOCIATING PROTEIN-RELATED"/>
    <property type="match status" value="1"/>
</dbReference>
<dbReference type="OrthoDB" id="295029at2759"/>
<evidence type="ECO:0000256" key="2">
    <source>
        <dbReference type="ARBA" id="ARBA00023306"/>
    </source>
</evidence>